<evidence type="ECO:0000313" key="2">
    <source>
        <dbReference type="Proteomes" id="UP000013201"/>
    </source>
</evidence>
<reference evidence="2" key="2">
    <citation type="submission" date="2013-04" db="EMBL/GenBank/DDBJ databases">
        <title>Bisphenol A degrading Sphingobium sp. strain BiD32.</title>
        <authorList>
            <person name="Nielsen J.L."/>
            <person name="Zhou N.A."/>
            <person name="Kjeldal H."/>
        </authorList>
    </citation>
    <scope>NUCLEOTIDE SEQUENCE [LARGE SCALE GENOMIC DNA]</scope>
    <source>
        <strain evidence="2">BiD32</strain>
    </source>
</reference>
<dbReference type="Proteomes" id="UP000013201">
    <property type="component" value="Unassembled WGS sequence"/>
</dbReference>
<dbReference type="RefSeq" id="WP_006960641.1">
    <property type="nucleotide sequence ID" value="NZ_CAVK010000157.1"/>
</dbReference>
<accession>N1MQC9</accession>
<evidence type="ECO:0000313" key="1">
    <source>
        <dbReference type="EMBL" id="CCW18949.1"/>
    </source>
</evidence>
<reference evidence="1 2" key="1">
    <citation type="submission" date="2013-03" db="EMBL/GenBank/DDBJ databases">
        <authorList>
            <person name="Le V."/>
        </authorList>
    </citation>
    <scope>NUCLEOTIDE SEQUENCE [LARGE SCALE GENOMIC DNA]</scope>
    <source>
        <strain evidence="1 2">BiD32</strain>
    </source>
</reference>
<keyword evidence="2" id="KW-1185">Reference proteome</keyword>
<protein>
    <submittedName>
        <fullName evidence="1">Uncharacterized protein</fullName>
    </submittedName>
</protein>
<organism evidence="1 2">
    <name type="scientific">Sphingobium indicum BiD32</name>
    <dbReference type="NCBI Taxonomy" id="1301087"/>
    <lineage>
        <taxon>Bacteria</taxon>
        <taxon>Pseudomonadati</taxon>
        <taxon>Pseudomonadota</taxon>
        <taxon>Alphaproteobacteria</taxon>
        <taxon>Sphingomonadales</taxon>
        <taxon>Sphingomonadaceae</taxon>
        <taxon>Sphingobium</taxon>
    </lineage>
</organism>
<gene>
    <name evidence="1" type="ORF">EBBID32_33070</name>
</gene>
<dbReference type="AlphaFoldDB" id="N1MQC9"/>
<name>N1MQC9_9SPHN</name>
<dbReference type="OrthoDB" id="7593573at2"/>
<comment type="caution">
    <text evidence="1">The sequence shown here is derived from an EMBL/GenBank/DDBJ whole genome shotgun (WGS) entry which is preliminary data.</text>
</comment>
<sequence length="505" mass="56102">MSDVLAARLNALDAKTLATLLARRAETDEAFRLWLEAQLAAWDARDQLLPLDPEPFRRQAEALLETARALRPRRHWDDSHSDVDEAALEEVIGQAEPFLAAGNGIDALAILRPVAEALVDTWPRCADWDETLHEFFPVLDALIAWATLSGDIADERRDVLVDELSDWQDRIAEYGADDAFAVALAAATLGWDEPGLSDVLNGRTNDWPQGGQNDWLSGKLIEARLAALEAMGRTEGFLNLSRAAGRHCNHAVMLAKCGRSDEALAIAHTRFREPDSILRLAQTLLAIGHDDAAFELAEWGLSLSAEEPDAHHVHSYSRLALTRWLRDTARDAGRTALAIIAASVAFEKSLSREDYEAARELCSDEAWPNLRESLLARLMVADYAPERIDILLDENRIADAIAVTDREVSGHQSPHDTSLLRLARSACHGDPDWTIGFALRLANPIMTEGRSNHYDLAVEWLAVAAQAHAIAGRSGQWREFLDTLIETHRRKHKLRGLLEVLRTIR</sequence>
<dbReference type="EMBL" id="CAVK010000157">
    <property type="protein sequence ID" value="CCW18949.1"/>
    <property type="molecule type" value="Genomic_DNA"/>
</dbReference>
<proteinExistence type="predicted"/>